<dbReference type="InterPro" id="IPR040442">
    <property type="entry name" value="Pyrv_kinase-like_dom_sf"/>
</dbReference>
<evidence type="ECO:0000313" key="3">
    <source>
        <dbReference type="Proteomes" id="UP001642482"/>
    </source>
</evidence>
<keyword evidence="3" id="KW-1185">Reference proteome</keyword>
<comment type="caution">
    <text evidence="2">The sequence shown here is derived from an EMBL/GenBank/DDBJ whole genome shotgun (WGS) entry which is preliminary data.</text>
</comment>
<organism evidence="2 3">
    <name type="scientific">Sporothrix eucalyptigena</name>
    <dbReference type="NCBI Taxonomy" id="1812306"/>
    <lineage>
        <taxon>Eukaryota</taxon>
        <taxon>Fungi</taxon>
        <taxon>Dikarya</taxon>
        <taxon>Ascomycota</taxon>
        <taxon>Pezizomycotina</taxon>
        <taxon>Sordariomycetes</taxon>
        <taxon>Sordariomycetidae</taxon>
        <taxon>Ophiostomatales</taxon>
        <taxon>Ophiostomataceae</taxon>
        <taxon>Sporothrix</taxon>
    </lineage>
</organism>
<comment type="catalytic activity">
    <reaction evidence="1">
        <text>(2S,3R)-3-hydroxybutane-1,2,3-tricarboxylate = pyruvate + succinate</text>
        <dbReference type="Rhea" id="RHEA:16809"/>
        <dbReference type="ChEBI" id="CHEBI:15361"/>
        <dbReference type="ChEBI" id="CHEBI:30031"/>
        <dbReference type="ChEBI" id="CHEBI:57429"/>
        <dbReference type="EC" id="4.1.3.30"/>
    </reaction>
</comment>
<dbReference type="EMBL" id="CAWUHD010000010">
    <property type="protein sequence ID" value="CAK7212836.1"/>
    <property type="molecule type" value="Genomic_DNA"/>
</dbReference>
<evidence type="ECO:0008006" key="4">
    <source>
        <dbReference type="Google" id="ProtNLM"/>
    </source>
</evidence>
<dbReference type="InterPro" id="IPR018523">
    <property type="entry name" value="Isocitrate_lyase_ph_CS"/>
</dbReference>
<evidence type="ECO:0000313" key="2">
    <source>
        <dbReference type="EMBL" id="CAK7212836.1"/>
    </source>
</evidence>
<dbReference type="Pfam" id="PF13714">
    <property type="entry name" value="PEP_mutase"/>
    <property type="match status" value="1"/>
</dbReference>
<protein>
    <recommendedName>
        <fullName evidence="4">Methylisocitrate lyase</fullName>
    </recommendedName>
</protein>
<dbReference type="PANTHER" id="PTHR42905">
    <property type="entry name" value="PHOSPHOENOLPYRUVATE CARBOXYLASE"/>
    <property type="match status" value="1"/>
</dbReference>
<dbReference type="Proteomes" id="UP001642482">
    <property type="component" value="Unassembled WGS sequence"/>
</dbReference>
<dbReference type="PROSITE" id="PS00161">
    <property type="entry name" value="ISOCITRATE_LYASE"/>
    <property type="match status" value="1"/>
</dbReference>
<evidence type="ECO:0000256" key="1">
    <source>
        <dbReference type="ARBA" id="ARBA00001050"/>
    </source>
</evidence>
<proteinExistence type="predicted"/>
<dbReference type="PANTHER" id="PTHR42905:SF2">
    <property type="entry name" value="PHOSPHOENOLPYRUVATE CARBOXYLASE FAMILY PROTEIN"/>
    <property type="match status" value="1"/>
</dbReference>
<reference evidence="2 3" key="1">
    <citation type="submission" date="2024-01" db="EMBL/GenBank/DDBJ databases">
        <authorList>
            <person name="Allen C."/>
            <person name="Tagirdzhanova G."/>
        </authorList>
    </citation>
    <scope>NUCLEOTIDE SEQUENCE [LARGE SCALE GENOMIC DNA]</scope>
</reference>
<accession>A0ABP0AZX1</accession>
<dbReference type="CDD" id="cd00377">
    <property type="entry name" value="ICL_PEPM"/>
    <property type="match status" value="1"/>
</dbReference>
<sequence>MVTNDTNGTSNGAPAGPPMSACARLRLMLAQPDHIVTAVGVYDGISARLALNEGFKCLYMTGAGTAASVLGMPDLGITNMTDMATNAGMIAGLDPTVPVIADADTGFGESLAVSRTVRAYMSAGVAAMHLEDQPLNKRCGHLGSKELVEEDVYFRRLRAASETRNALRAQTGQDIIIIARTDSLQKLGYKAAVDRLRKAQAAGAEVAFLEGIVSKEQLESVCRDLKDTGMPVLLNMVSGGVTPEVSVDEAKALGFRIIIFPSAVLSVVMEAAQAQLRHLKETGLQKIPDSRKHQGPKALFLAMGMDERVAFDRKVGGQSYTEGI</sequence>
<gene>
    <name evidence="2" type="ORF">SEUCBS140593_001642</name>
</gene>
<dbReference type="Gene3D" id="3.20.20.60">
    <property type="entry name" value="Phosphoenolpyruvate-binding domains"/>
    <property type="match status" value="1"/>
</dbReference>
<dbReference type="InterPro" id="IPR015813">
    <property type="entry name" value="Pyrv/PenolPyrv_kinase-like_dom"/>
</dbReference>
<dbReference type="InterPro" id="IPR039556">
    <property type="entry name" value="ICL/PEPM"/>
</dbReference>
<name>A0ABP0AZX1_9PEZI</name>
<dbReference type="SUPFAM" id="SSF51621">
    <property type="entry name" value="Phosphoenolpyruvate/pyruvate domain"/>
    <property type="match status" value="1"/>
</dbReference>